<accession>A0A915PN52</accession>
<dbReference type="GO" id="GO:0035098">
    <property type="term" value="C:ESC/E(Z) complex"/>
    <property type="evidence" value="ECO:0007669"/>
    <property type="project" value="TreeGrafter"/>
</dbReference>
<keyword evidence="1" id="KW-0156">Chromatin regulator</keyword>
<dbReference type="InterPro" id="IPR036236">
    <property type="entry name" value="Znf_C2H2_sf"/>
</dbReference>
<evidence type="ECO:0000256" key="2">
    <source>
        <dbReference type="ARBA" id="ARBA00037930"/>
    </source>
</evidence>
<dbReference type="PANTHER" id="PTHR46541:SF1">
    <property type="entry name" value="ZINC FINGER PROTEIN AEBP2"/>
    <property type="match status" value="1"/>
</dbReference>
<dbReference type="InterPro" id="IPR052130">
    <property type="entry name" value="AEBP2/jing_C2H2-ZnF"/>
</dbReference>
<dbReference type="Proteomes" id="UP000887581">
    <property type="component" value="Unplaced"/>
</dbReference>
<comment type="similarity">
    <text evidence="2">Belongs to the AEBP2/jing C2H2-type zinc-finger family.</text>
</comment>
<protein>
    <submittedName>
        <fullName evidence="6">C2H2-type domain-containing protein</fullName>
    </submittedName>
</protein>
<evidence type="ECO:0000313" key="5">
    <source>
        <dbReference type="Proteomes" id="UP000887581"/>
    </source>
</evidence>
<evidence type="ECO:0000256" key="3">
    <source>
        <dbReference type="PROSITE-ProRule" id="PRU00042"/>
    </source>
</evidence>
<keyword evidence="3" id="KW-0479">Metal-binding</keyword>
<dbReference type="PROSITE" id="PS00028">
    <property type="entry name" value="ZINC_FINGER_C2H2_1"/>
    <property type="match status" value="2"/>
</dbReference>
<proteinExistence type="inferred from homology"/>
<evidence type="ECO:0000313" key="6">
    <source>
        <dbReference type="WBParaSite" id="sdigi.contig28.g2168.t1"/>
    </source>
</evidence>
<keyword evidence="5" id="KW-1185">Reference proteome</keyword>
<dbReference type="GO" id="GO:0008270">
    <property type="term" value="F:zinc ion binding"/>
    <property type="evidence" value="ECO:0007669"/>
    <property type="project" value="UniProtKB-KW"/>
</dbReference>
<keyword evidence="3" id="KW-0863">Zinc-finger</keyword>
<keyword evidence="3" id="KW-0862">Zinc</keyword>
<dbReference type="GO" id="GO:0006325">
    <property type="term" value="P:chromatin organization"/>
    <property type="evidence" value="ECO:0007669"/>
    <property type="project" value="UniProtKB-KW"/>
</dbReference>
<dbReference type="PANTHER" id="PTHR46541">
    <property type="entry name" value="ZINC FINGER PROTEIN AEBP2"/>
    <property type="match status" value="1"/>
</dbReference>
<dbReference type="SMART" id="SM00355">
    <property type="entry name" value="ZnF_C2H2"/>
    <property type="match status" value="2"/>
</dbReference>
<dbReference type="GO" id="GO:0006357">
    <property type="term" value="P:regulation of transcription by RNA polymerase II"/>
    <property type="evidence" value="ECO:0007669"/>
    <property type="project" value="TreeGrafter"/>
</dbReference>
<feature type="domain" description="C2H2-type" evidence="4">
    <location>
        <begin position="335"/>
        <end position="365"/>
    </location>
</feature>
<dbReference type="PROSITE" id="PS50157">
    <property type="entry name" value="ZINC_FINGER_C2H2_2"/>
    <property type="match status" value="1"/>
</dbReference>
<dbReference type="Gene3D" id="3.30.160.60">
    <property type="entry name" value="Classic Zinc Finger"/>
    <property type="match status" value="2"/>
</dbReference>
<name>A0A915PN52_9BILA</name>
<dbReference type="AlphaFoldDB" id="A0A915PN52"/>
<evidence type="ECO:0000259" key="4">
    <source>
        <dbReference type="PROSITE" id="PS50157"/>
    </source>
</evidence>
<organism evidence="5 6">
    <name type="scientific">Setaria digitata</name>
    <dbReference type="NCBI Taxonomy" id="48799"/>
    <lineage>
        <taxon>Eukaryota</taxon>
        <taxon>Metazoa</taxon>
        <taxon>Ecdysozoa</taxon>
        <taxon>Nematoda</taxon>
        <taxon>Chromadorea</taxon>
        <taxon>Rhabditida</taxon>
        <taxon>Spirurina</taxon>
        <taxon>Spiruromorpha</taxon>
        <taxon>Filarioidea</taxon>
        <taxon>Setariidae</taxon>
        <taxon>Setaria</taxon>
    </lineage>
</organism>
<dbReference type="SUPFAM" id="SSF57667">
    <property type="entry name" value="beta-beta-alpha zinc fingers"/>
    <property type="match status" value="1"/>
</dbReference>
<reference evidence="6" key="1">
    <citation type="submission" date="2022-11" db="UniProtKB">
        <authorList>
            <consortium name="WormBaseParasite"/>
        </authorList>
    </citation>
    <scope>IDENTIFICATION</scope>
</reference>
<dbReference type="InterPro" id="IPR013087">
    <property type="entry name" value="Znf_C2H2_type"/>
</dbReference>
<evidence type="ECO:0000256" key="1">
    <source>
        <dbReference type="ARBA" id="ARBA00022853"/>
    </source>
</evidence>
<dbReference type="WBParaSite" id="sdigi.contig28.g2168.t1">
    <property type="protein sequence ID" value="sdigi.contig28.g2168.t1"/>
    <property type="gene ID" value="sdigi.contig28.g2168"/>
</dbReference>
<sequence length="492" mass="53946">MIRFPHCCRVDFSAAGGKMREQGVTVCSSGNEPIGVEPPNIYAASLAGTPKNVLSIERMSPASVDSGFDSSFPSSPDCSLDSSVGIGGAEMTKYCKDSNFKRRHQVATTLTGTILQCYDTVVVSQCPLSLFQPLCSALSSPISRTSSDISTFSTSSSSSADTKIDENFCLDACILNKTTSLTSLSSLQLAVDVPVNQESGILPTTKLGNSVRSLAECSTVPSSSGCISTEVNEPELRVRCHWKSCTERFASDNDLYDHVVKAHLELLRSSVYLDGNNNGSSNGGGSQTQTIGRLKNLMCQWGSCKMGLSRGDFQKQFIWLEEHFTTRHAGKAQPYMCLIEGCSLRFTLKRSLEEHLRTGHEKTKVKRPHTEEGELSRAKSCYQWTPLPYYIPSEKNDFLDHATEEWIVMRLRQYERTNGASFIPREPATPRGGAAYRKRRRILTFAIEPLKIAPKVISDTMGLADAKSLIKSAFISSESCTNSVDRTTVDGI</sequence>